<dbReference type="GO" id="GO:0005509">
    <property type="term" value="F:calcium ion binding"/>
    <property type="evidence" value="ECO:0007669"/>
    <property type="project" value="InterPro"/>
</dbReference>
<protein>
    <submittedName>
        <fullName evidence="8">Transmembrane protein, putative</fullName>
    </submittedName>
</protein>
<feature type="compositionally biased region" description="Low complexity" evidence="5">
    <location>
        <begin position="2681"/>
        <end position="2690"/>
    </location>
</feature>
<feature type="transmembrane region" description="Helical" evidence="6">
    <location>
        <begin position="1024"/>
        <end position="1049"/>
    </location>
</feature>
<keyword evidence="2 6" id="KW-0812">Transmembrane</keyword>
<feature type="transmembrane region" description="Helical" evidence="6">
    <location>
        <begin position="2003"/>
        <end position="2019"/>
    </location>
</feature>
<feature type="transmembrane region" description="Helical" evidence="6">
    <location>
        <begin position="2201"/>
        <end position="2223"/>
    </location>
</feature>
<feature type="compositionally biased region" description="Polar residues" evidence="5">
    <location>
        <begin position="2460"/>
        <end position="2470"/>
    </location>
</feature>
<feature type="compositionally biased region" description="Low complexity" evidence="5">
    <location>
        <begin position="2524"/>
        <end position="2534"/>
    </location>
</feature>
<feature type="compositionally biased region" description="Low complexity" evidence="5">
    <location>
        <begin position="621"/>
        <end position="642"/>
    </location>
</feature>
<evidence type="ECO:0000256" key="4">
    <source>
        <dbReference type="ARBA" id="ARBA00023136"/>
    </source>
</evidence>
<feature type="transmembrane region" description="Helical" evidence="6">
    <location>
        <begin position="171"/>
        <end position="191"/>
    </location>
</feature>
<dbReference type="VEuPathDB" id="TriTrypDB:BSAL_88620"/>
<reference evidence="9" key="1">
    <citation type="submission" date="2015-09" db="EMBL/GenBank/DDBJ databases">
        <authorList>
            <consortium name="Pathogen Informatics"/>
        </authorList>
    </citation>
    <scope>NUCLEOTIDE SEQUENCE [LARGE SCALE GENOMIC DNA]</scope>
    <source>
        <strain evidence="9">Lake Konstanz</strain>
    </source>
</reference>
<dbReference type="PANTHER" id="PTHR10037">
    <property type="entry name" value="VOLTAGE-GATED CATION CHANNEL CALCIUM AND SODIUM"/>
    <property type="match status" value="1"/>
</dbReference>
<feature type="compositionally biased region" description="Polar residues" evidence="5">
    <location>
        <begin position="644"/>
        <end position="671"/>
    </location>
</feature>
<feature type="compositionally biased region" description="Pro residues" evidence="5">
    <location>
        <begin position="849"/>
        <end position="860"/>
    </location>
</feature>
<feature type="transmembrane region" description="Helical" evidence="6">
    <location>
        <begin position="1214"/>
        <end position="1238"/>
    </location>
</feature>
<name>A0A0S4J511_BODSA</name>
<gene>
    <name evidence="8" type="ORF">BSAL_88620</name>
</gene>
<feature type="compositionally biased region" description="Polar residues" evidence="5">
    <location>
        <begin position="564"/>
        <end position="577"/>
    </location>
</feature>
<dbReference type="PROSITE" id="PS50222">
    <property type="entry name" value="EF_HAND_2"/>
    <property type="match status" value="1"/>
</dbReference>
<feature type="region of interest" description="Disordered" evidence="5">
    <location>
        <begin position="742"/>
        <end position="860"/>
    </location>
</feature>
<feature type="transmembrane region" description="Helical" evidence="6">
    <location>
        <begin position="1061"/>
        <end position="1083"/>
    </location>
</feature>
<evidence type="ECO:0000256" key="1">
    <source>
        <dbReference type="ARBA" id="ARBA00004141"/>
    </source>
</evidence>
<sequence length="2690" mass="299452">MNPLTTSGAPQPPQSETLMNFAIPSSDSEDEFIFGRNDEKQAEAEMLSEYTDEDSLHSSGDEMLPVDHRQAQRDAQRSTRVVSVHATMERMESDKMKRILQDTVEEGPTSTAAVVGIDSNTAHYSGGRGQSGDGWVHEIPISAVALQSSSFFVIPPRQTLRVVLYNLIHHWLFEVYLILLIVGYAIFQACWVRSGKEFQRPPFALWVDVFYFILGGLNLNDQEGFGNYTSIRLLRVIRSCALIKRPVSMKLFARTFLRSSRAVLHVLAILAIVFFLSRRYHSRRVELERPRGVWQLHVDSPAPSDQVVRTYQAPRFMKLFARTFLRSSRAVLHVLAILAIGLLFFALLGTQIFAGALRFHCVQVFPNGTTLVDYPEQLCSPEATFWENTTTPTGTLWGHACPATHECVASSRSPNLDYFHFDNIGFALLATFQISTNQGWSFMLRGTNDTVNVVSFLWYMTLIICLSWFLPGLILGIFMERADKTRGEYVAAQIKKYDEMCRERRFDAIRAAPISSRVAPTEDAEEGSDEQQNAIERGEGGQPTDDAKTQISASGSSNNRANSDGISRTSRKLTSAASHRKSGESNSESGFNEAKDWSSEMRLQLHLSLTRNRGIAETAEASKSANKRASSASSSNRQAGGSRIHQSSVSNSSSRPGTAQSRAESHSQLRTGSAPARGVHDSSYHRRSSGSEFAFLDPDVRRRELEARQSHVSASRGATPEAARPSTGHSLFAVERLGGNSLVTSPVAREQSRPASGSTAPPSLRNPEHASVERKDEFDALGALGTEPNTSGIVRPGTAGSVKSRNGGGRYGQQDTFSVSEADPVKPQRASVGAGELPSADQIEDEDLPAPPAAPVAPPIEAPEGFEVIVVPDPEGGDLTDATTCKRAWESMRCIVHMFTEGYPRIVGQYLHDCRIAKNHGRTLDFGFQSIHEVELEDAMRAHKKKQNRSRQQQSINNEDAMFDDFEDEQQLKLTPHRMAQSIADNVEPTWYNYVLVAVLLMNSVVLATYHYPQSSKWDTAQWVIHFAANLFYLSEVLLRLFALGFEIYCSSVMNLTDAAVVIVGFVELALNRTNVITCLRLYRMMSFFKKVRFLRSLRKVSRVLWLCVTDLFNLMMFLFVYVLLVVLYGMSLFGGAWTVGSALNNTQLELDIGSTQFQVPTAMISTQITPFNTRGNFNTFSDAVFVAMQAFSRVRDDWLLVTWSAMSQKGDYALLYFLVSVMAASYIFQTLFIAILAEGFEKDDAHDSEDDDDEASLRAGSRNRFFDFSLLSLLQRKTGGFARRKVTPNRVFELRTDMKHRLRTAHHDWDRYVLDTTAVAATPLGTEHHGRAPILGMRDSAFYGSSSSIVVDTQQTPVMTNPSTTSFSSQQIPFMLGGGGGARLSSMYDRHEHVPVDGFFGQPMVMTSQGGALVTTTTTTTTSAGQHDDNADVQAMIIRLTQHRDRLVMGPSYRVARRWEGGEWVPDRCDRCGDAKQAPLKAPANTQQKTVEDIHQAQCDACSVRMAKLEVLTTILDYVRLQQQLNILPTLHCMETLLGQAWSCGLLLSESVEELCAVDPITECRSWQKLLRCIDTQLWLLDLRTGQEQIGKFTNAYLLAYRREEAELLDDSSPKSFFLFHRGQWFRSTILDVVSTRWFQYISMGVIVLAAAMLACVDVLQPASSDRNHPFTVLDDIFTVWMTIEMLLKWIAMGVVHPYPTAYFYSVWNLYDAFAVSVSIASWASESVGLRYLKVFRLLRLFEFLPSAMPFLFRSVRVLCAAVQDASRSFISVGVFAALNYFVWASFALHIMGGTTHTCTDKNRTTDSGCVGYYNLTLSNGTKIPVVRTWYAPRNFTYSFDSFDEALLVMVEVSTGSSWMDVLYAAADSVSEGVAPIAGHRPFLGLFFVAFYFISGFVVLGLIAALTVYSYVKTKTLFDGAVYANPQQQLWSRIQAYLLENFRPNVPLRPLNNPLSELLHALVMSRGAELFMSLIVVGHIITMSVVTYGASDRNDHLQKVEYFWVALFIAETTFRLIAHGPRTLRRHAHALDALTVVLSILQLGLNSTSHHRIPFNVNTFRMLRIFRVAHAVRFIPQARRLNLYGQTLMNILPAFGVVTLVLALCVFIFAVVGMHVLALCVFIFAVVGMHAFGGIPTRETSVFAQFLDADYNNYNTFVNSLLLTFRVVTFESWNKVLRDTLPRPDCVTGGGVATCGTNWAALYFIVLVLFVGIVIVALYMGVVVEGYVTTLQMENSLHRIRDLHRFSELWEEKDPDGTMTIPTNDLHGIFRKLGAPLGIVNEWDRVEMIHLCKEYNIADHHGRVHFHEVLLPMARRLLAWHLEVDPSSIGMGGANGGAGPLLVTKLDVVRFRNSPTTAEHYFAATYALAAYRRKQAMRAAHKIRKARWDEGRRYCDAHELSYQGYGFQGYPLDVPFPEYPRIPLILQHQQRDTLKGLQLPEEPQRNAAVVVDQEDSMRSVRSPTSSLTQGAAAVAGGVGSSNKRPPRPTSALPVPPVKSVAPAAAASLRPTRPMTSPATGRKTVAMVTTPVATPHERHLPSPRVSDPHRLSLSAGSHHPQAQHPSQKIDIVVTNGHDQFDTLPSYSSAIDDGTSRFGPSVPEAIHRNERRGSRLLRKQQQRLSSAAATSSAAAAASASVGAASLSPPNEESVERYQLPLGSEPNSWRTHESERRDRRRSTSAGRGYTGL</sequence>
<feature type="transmembrane region" description="Helical" evidence="6">
    <location>
        <begin position="1678"/>
        <end position="1697"/>
    </location>
</feature>
<feature type="transmembrane region" description="Helical" evidence="6">
    <location>
        <begin position="203"/>
        <end position="220"/>
    </location>
</feature>
<feature type="transmembrane region" description="Helical" evidence="6">
    <location>
        <begin position="424"/>
        <end position="444"/>
    </location>
</feature>
<dbReference type="InterPro" id="IPR002048">
    <property type="entry name" value="EF_hand_dom"/>
</dbReference>
<feature type="compositionally biased region" description="Basic and acidic residues" evidence="5">
    <location>
        <begin position="2535"/>
        <end position="2550"/>
    </location>
</feature>
<comment type="subcellular location">
    <subcellularLocation>
        <location evidence="1">Membrane</location>
        <topology evidence="1">Multi-pass membrane protein</topology>
    </subcellularLocation>
</comment>
<dbReference type="Proteomes" id="UP000051952">
    <property type="component" value="Unassembled WGS sequence"/>
</dbReference>
<feature type="transmembrane region" description="Helical" evidence="6">
    <location>
        <begin position="1639"/>
        <end position="1658"/>
    </location>
</feature>
<proteinExistence type="predicted"/>
<dbReference type="GO" id="GO:0001518">
    <property type="term" value="C:voltage-gated sodium channel complex"/>
    <property type="evidence" value="ECO:0007669"/>
    <property type="project" value="TreeGrafter"/>
</dbReference>
<dbReference type="InterPro" id="IPR027359">
    <property type="entry name" value="Volt_channel_dom_sf"/>
</dbReference>
<feature type="transmembrane region" description="Helical" evidence="6">
    <location>
        <begin position="456"/>
        <end position="479"/>
    </location>
</feature>
<evidence type="ECO:0000256" key="6">
    <source>
        <dbReference type="SAM" id="Phobius"/>
    </source>
</evidence>
<feature type="region of interest" description="Disordered" evidence="5">
    <location>
        <begin position="2583"/>
        <end position="2616"/>
    </location>
</feature>
<feature type="transmembrane region" description="Helical" evidence="6">
    <location>
        <begin position="991"/>
        <end position="1012"/>
    </location>
</feature>
<feature type="transmembrane region" description="Helical" evidence="6">
    <location>
        <begin position="2117"/>
        <end position="2136"/>
    </location>
</feature>
<dbReference type="OrthoDB" id="271228at2759"/>
<organism evidence="8 9">
    <name type="scientific">Bodo saltans</name>
    <name type="common">Flagellated protozoan</name>
    <dbReference type="NCBI Taxonomy" id="75058"/>
    <lineage>
        <taxon>Eukaryota</taxon>
        <taxon>Discoba</taxon>
        <taxon>Euglenozoa</taxon>
        <taxon>Kinetoplastea</taxon>
        <taxon>Metakinetoplastina</taxon>
        <taxon>Eubodonida</taxon>
        <taxon>Bodonidae</taxon>
        <taxon>Bodo</taxon>
    </lineage>
</organism>
<evidence type="ECO:0000256" key="2">
    <source>
        <dbReference type="ARBA" id="ARBA00022692"/>
    </source>
</evidence>
<feature type="compositionally biased region" description="Low complexity" evidence="5">
    <location>
        <begin position="2498"/>
        <end position="2514"/>
    </location>
</feature>
<dbReference type="Pfam" id="PF00520">
    <property type="entry name" value="Ion_trans"/>
    <property type="match status" value="4"/>
</dbReference>
<feature type="transmembrane region" description="Helical" evidence="6">
    <location>
        <begin position="262"/>
        <end position="281"/>
    </location>
</feature>
<feature type="compositionally biased region" description="Basic and acidic residues" evidence="5">
    <location>
        <begin position="766"/>
        <end position="778"/>
    </location>
</feature>
<dbReference type="PANTHER" id="PTHR10037:SF62">
    <property type="entry name" value="SODIUM CHANNEL PROTEIN 60E"/>
    <property type="match status" value="1"/>
</dbReference>
<feature type="region of interest" description="Disordered" evidence="5">
    <location>
        <begin position="517"/>
        <end position="595"/>
    </location>
</feature>
<feature type="region of interest" description="Disordered" evidence="5">
    <location>
        <begin position="2641"/>
        <end position="2690"/>
    </location>
</feature>
<keyword evidence="4 6" id="KW-0472">Membrane</keyword>
<dbReference type="Gene3D" id="1.10.287.70">
    <property type="match status" value="4"/>
</dbReference>
<feature type="region of interest" description="Disordered" evidence="5">
    <location>
        <begin position="706"/>
        <end position="728"/>
    </location>
</feature>
<evidence type="ECO:0000256" key="3">
    <source>
        <dbReference type="ARBA" id="ARBA00022989"/>
    </source>
</evidence>
<evidence type="ECO:0000313" key="9">
    <source>
        <dbReference type="Proteomes" id="UP000051952"/>
    </source>
</evidence>
<feature type="region of interest" description="Disordered" evidence="5">
    <location>
        <begin position="2451"/>
        <end position="2566"/>
    </location>
</feature>
<feature type="transmembrane region" description="Helical" evidence="6">
    <location>
        <begin position="1971"/>
        <end position="1991"/>
    </location>
</feature>
<dbReference type="OMA" id="GQAWSCG"/>
<feature type="domain" description="EF-hand" evidence="7">
    <location>
        <begin position="2242"/>
        <end position="2277"/>
    </location>
</feature>
<dbReference type="EMBL" id="CYKH01001117">
    <property type="protein sequence ID" value="CUG84384.1"/>
    <property type="molecule type" value="Genomic_DNA"/>
</dbReference>
<evidence type="ECO:0000313" key="8">
    <source>
        <dbReference type="EMBL" id="CUG84384.1"/>
    </source>
</evidence>
<accession>A0A0S4J511</accession>
<dbReference type="InterPro" id="IPR005821">
    <property type="entry name" value="Ion_trans_dom"/>
</dbReference>
<dbReference type="Gene3D" id="1.20.120.350">
    <property type="entry name" value="Voltage-gated potassium channels. Chain C"/>
    <property type="match status" value="3"/>
</dbReference>
<feature type="transmembrane region" description="Helical" evidence="6">
    <location>
        <begin position="1771"/>
        <end position="1793"/>
    </location>
</feature>
<dbReference type="GO" id="GO:0005248">
    <property type="term" value="F:voltage-gated sodium channel activity"/>
    <property type="evidence" value="ECO:0007669"/>
    <property type="project" value="TreeGrafter"/>
</dbReference>
<evidence type="ECO:0000256" key="5">
    <source>
        <dbReference type="SAM" id="MobiDB-lite"/>
    </source>
</evidence>
<feature type="transmembrane region" description="Helical" evidence="6">
    <location>
        <begin position="1104"/>
        <end position="1129"/>
    </location>
</feature>
<dbReference type="InterPro" id="IPR043203">
    <property type="entry name" value="VGCC_Ca_Na"/>
</dbReference>
<feature type="region of interest" description="Disordered" evidence="5">
    <location>
        <begin position="617"/>
        <end position="690"/>
    </location>
</feature>
<dbReference type="Gene3D" id="1.10.238.10">
    <property type="entry name" value="EF-hand"/>
    <property type="match status" value="1"/>
</dbReference>
<feature type="transmembrane region" description="Helical" evidence="6">
    <location>
        <begin position="330"/>
        <end position="354"/>
    </location>
</feature>
<feature type="transmembrane region" description="Helical" evidence="6">
    <location>
        <begin position="1884"/>
        <end position="1910"/>
    </location>
</feature>
<keyword evidence="3 6" id="KW-1133">Transmembrane helix</keyword>
<evidence type="ECO:0000259" key="7">
    <source>
        <dbReference type="PROSITE" id="PS50222"/>
    </source>
</evidence>
<feature type="compositionally biased region" description="Low complexity" evidence="5">
    <location>
        <begin position="552"/>
        <end position="563"/>
    </location>
</feature>
<feature type="transmembrane region" description="Helical" evidence="6">
    <location>
        <begin position="2089"/>
        <end position="2111"/>
    </location>
</feature>
<keyword evidence="9" id="KW-1185">Reference proteome</keyword>
<dbReference type="SUPFAM" id="SSF81324">
    <property type="entry name" value="Voltage-gated potassium channels"/>
    <property type="match status" value="3"/>
</dbReference>